<evidence type="ECO:0000313" key="1">
    <source>
        <dbReference type="EMBL" id="BAZ97917.1"/>
    </source>
</evidence>
<sequence length="190" mass="21244">MHSYSLPNNIIETELQNRGIPKASAELACYLAKPKPMKVDSPHVDFGILKIGERPEPRTLIVTGERVITPCCGPGIEVTLLDSGLTKTLVRIQLLGGKAGEYIRDEITLKGRESEVRVSVTAQWEAEPPRLSWCPDCGAKIKKKSLFFNKGALKYECLNLSCKHEFSYPDQRVSGFNNKCKCRINKLHTD</sequence>
<reference evidence="1 2" key="1">
    <citation type="journal article" date="2017" name="Sci. Rep.">
        <title>Isolation and genomic characterization of a Dehalococcoides strain suggests genomic rearrangement during culture.</title>
        <authorList>
            <person name="Yohda M."/>
            <person name="Ikegami K."/>
            <person name="Aita Y."/>
            <person name="Kitajima M."/>
            <person name="Takechi A."/>
            <person name="Iwamoto M."/>
            <person name="Fukuda T."/>
            <person name="Tamura N."/>
            <person name="Shibasaki J."/>
            <person name="Koike S."/>
            <person name="Komatsu D."/>
            <person name="Miyagi S."/>
            <person name="Nishimura M."/>
            <person name="Uchino Y."/>
            <person name="Shiroma A."/>
            <person name="Shimoji M."/>
            <person name="Tamotsu H."/>
            <person name="Ashimine N."/>
            <person name="Shinzato M."/>
            <person name="Ohki S."/>
            <person name="Nakano K."/>
            <person name="Teruya K."/>
            <person name="Satou K."/>
            <person name="Hirano T."/>
            <person name="Yagi O."/>
        </authorList>
    </citation>
    <scope>NUCLEOTIDE SEQUENCE [LARGE SCALE GENOMIC DNA]</scope>
    <source>
        <strain evidence="1 2">UCH-ATV1</strain>
    </source>
</reference>
<dbReference type="AlphaFoldDB" id="A0AB33HV29"/>
<gene>
    <name evidence="1" type="ORF">DEHALATV1_1289</name>
</gene>
<name>A0AB33HV29_9CHLR</name>
<accession>A0AB33HV29</accession>
<dbReference type="EMBL" id="AP017649">
    <property type="protein sequence ID" value="BAZ97917.1"/>
    <property type="molecule type" value="Genomic_DNA"/>
</dbReference>
<evidence type="ECO:0000313" key="2">
    <source>
        <dbReference type="Proteomes" id="UP000218257"/>
    </source>
</evidence>
<dbReference type="Proteomes" id="UP000218257">
    <property type="component" value="Chromosome"/>
</dbReference>
<proteinExistence type="predicted"/>
<organism evidence="1 2">
    <name type="scientific">Dehalococcoides mccartyi</name>
    <dbReference type="NCBI Taxonomy" id="61435"/>
    <lineage>
        <taxon>Bacteria</taxon>
        <taxon>Bacillati</taxon>
        <taxon>Chloroflexota</taxon>
        <taxon>Dehalococcoidia</taxon>
        <taxon>Dehalococcoidales</taxon>
        <taxon>Dehalococcoidaceae</taxon>
        <taxon>Dehalococcoides</taxon>
    </lineage>
</organism>
<protein>
    <submittedName>
        <fullName evidence="1">Uncharacterized protein</fullName>
    </submittedName>
</protein>